<reference evidence="2 3" key="1">
    <citation type="submission" date="2019-12" db="EMBL/GenBank/DDBJ databases">
        <title>Chromosome-level assembly of the Caenorhabditis remanei genome.</title>
        <authorList>
            <person name="Teterina A.A."/>
            <person name="Willis J.H."/>
            <person name="Phillips P.C."/>
        </authorList>
    </citation>
    <scope>NUCLEOTIDE SEQUENCE [LARGE SCALE GENOMIC DNA]</scope>
    <source>
        <strain evidence="2 3">PX506</strain>
        <tissue evidence="2">Whole organism</tissue>
    </source>
</reference>
<dbReference type="RefSeq" id="XP_053582183.1">
    <property type="nucleotide sequence ID" value="XM_053733270.1"/>
</dbReference>
<protein>
    <recommendedName>
        <fullName evidence="4">G protein-coupled receptor</fullName>
    </recommendedName>
</protein>
<dbReference type="GeneID" id="9819467"/>
<gene>
    <name evidence="2" type="ORF">GCK72_019876</name>
</gene>
<dbReference type="PANTHER" id="PTHR45830:SF21">
    <property type="entry name" value="SERPENTINE RECEPTOR, CLASS H-RELATED"/>
    <property type="match status" value="1"/>
</dbReference>
<keyword evidence="1" id="KW-0472">Membrane</keyword>
<dbReference type="KEGG" id="crq:GCK72_019876"/>
<dbReference type="CTD" id="9819467"/>
<feature type="transmembrane region" description="Helical" evidence="1">
    <location>
        <begin position="109"/>
        <end position="130"/>
    </location>
</feature>
<evidence type="ECO:0000256" key="1">
    <source>
        <dbReference type="SAM" id="Phobius"/>
    </source>
</evidence>
<dbReference type="PANTHER" id="PTHR45830">
    <property type="entry name" value="SERPENTINE RECEPTOR, CLASS I"/>
    <property type="match status" value="1"/>
</dbReference>
<dbReference type="Proteomes" id="UP000483820">
    <property type="component" value="Chromosome V"/>
</dbReference>
<name>A0A6A5GE16_CAERE</name>
<comment type="caution">
    <text evidence="2">The sequence shown here is derived from an EMBL/GenBank/DDBJ whole genome shotgun (WGS) entry which is preliminary data.</text>
</comment>
<evidence type="ECO:0008006" key="4">
    <source>
        <dbReference type="Google" id="ProtNLM"/>
    </source>
</evidence>
<dbReference type="AlphaFoldDB" id="A0A6A5GE16"/>
<evidence type="ECO:0000313" key="3">
    <source>
        <dbReference type="Proteomes" id="UP000483820"/>
    </source>
</evidence>
<dbReference type="EMBL" id="WUAV01000005">
    <property type="protein sequence ID" value="KAF1753320.1"/>
    <property type="molecule type" value="Genomic_DNA"/>
</dbReference>
<organism evidence="2 3">
    <name type="scientific">Caenorhabditis remanei</name>
    <name type="common">Caenorhabditis vulgaris</name>
    <dbReference type="NCBI Taxonomy" id="31234"/>
    <lineage>
        <taxon>Eukaryota</taxon>
        <taxon>Metazoa</taxon>
        <taxon>Ecdysozoa</taxon>
        <taxon>Nematoda</taxon>
        <taxon>Chromadorea</taxon>
        <taxon>Rhabditida</taxon>
        <taxon>Rhabditina</taxon>
        <taxon>Rhabditomorpha</taxon>
        <taxon>Rhabditoidea</taxon>
        <taxon>Rhabditidae</taxon>
        <taxon>Peloderinae</taxon>
        <taxon>Caenorhabditis</taxon>
    </lineage>
</organism>
<dbReference type="SUPFAM" id="SSF81321">
    <property type="entry name" value="Family A G protein-coupled receptor-like"/>
    <property type="match status" value="1"/>
</dbReference>
<accession>A0A6A5GE16</accession>
<proteinExistence type="predicted"/>
<dbReference type="Pfam" id="PF10327">
    <property type="entry name" value="7TM_GPCR_Sri"/>
    <property type="match status" value="1"/>
</dbReference>
<dbReference type="InterPro" id="IPR019429">
    <property type="entry name" value="7TM_GPCR_serpentine_rcpt_Sri"/>
</dbReference>
<feature type="transmembrane region" description="Helical" evidence="1">
    <location>
        <begin position="56"/>
        <end position="88"/>
    </location>
</feature>
<evidence type="ECO:0000313" key="2">
    <source>
        <dbReference type="EMBL" id="KAF1753320.1"/>
    </source>
</evidence>
<keyword evidence="1" id="KW-0812">Transmembrane</keyword>
<keyword evidence="1" id="KW-1133">Transmembrane helix</keyword>
<sequence>MYSIAVIAPIVAGACFPIFQMSKAEEWKYLMETYPEYVESYKTLPNFAIYLRSPGIIVYFGYLLAGGLLIAVLFIVFIFDIFMIMNVLKTKMSKTSLRKHEDAIRSLQVQFVTSVICIIPPGFVVFIVILELGTAQLLTEIAIACYPSNENTEKEARTGR</sequence>